<proteinExistence type="predicted"/>
<feature type="signal peptide" evidence="2">
    <location>
        <begin position="1"/>
        <end position="22"/>
    </location>
</feature>
<comment type="caution">
    <text evidence="3">The sequence shown here is derived from an EMBL/GenBank/DDBJ whole genome shotgun (WGS) entry which is preliminary data.</text>
</comment>
<dbReference type="RefSeq" id="WP_316973180.1">
    <property type="nucleotide sequence ID" value="NZ_JAWIIJ010000003.1"/>
</dbReference>
<reference evidence="3 4" key="1">
    <citation type="submission" date="2023-10" db="EMBL/GenBank/DDBJ databases">
        <title>Characteristics and mechanism of a salt-tolerant marine origin heterotrophic nitrifying- aerobic denitrifying bacteria Marinobacter xestospongiae HN1.</title>
        <authorList>
            <person name="Qi R."/>
        </authorList>
    </citation>
    <scope>NUCLEOTIDE SEQUENCE [LARGE SCALE GENOMIC DNA]</scope>
    <source>
        <strain evidence="3 4">HN1</strain>
    </source>
</reference>
<feature type="compositionally biased region" description="Low complexity" evidence="1">
    <location>
        <begin position="23"/>
        <end position="39"/>
    </location>
</feature>
<protein>
    <submittedName>
        <fullName evidence="3">Uncharacterized protein</fullName>
    </submittedName>
</protein>
<feature type="compositionally biased region" description="Pro residues" evidence="1">
    <location>
        <begin position="40"/>
        <end position="54"/>
    </location>
</feature>
<organism evidence="3 4">
    <name type="scientific">Marinobacter xestospongiae</name>
    <dbReference type="NCBI Taxonomy" id="994319"/>
    <lineage>
        <taxon>Bacteria</taxon>
        <taxon>Pseudomonadati</taxon>
        <taxon>Pseudomonadota</taxon>
        <taxon>Gammaproteobacteria</taxon>
        <taxon>Pseudomonadales</taxon>
        <taxon>Marinobacteraceae</taxon>
        <taxon>Marinobacter</taxon>
    </lineage>
</organism>
<dbReference type="EMBL" id="JAWIIJ010000003">
    <property type="protein sequence ID" value="MDV2078412.1"/>
    <property type="molecule type" value="Genomic_DNA"/>
</dbReference>
<gene>
    <name evidence="3" type="ORF">RYS15_06935</name>
</gene>
<feature type="chain" id="PRO_5047101447" evidence="2">
    <location>
        <begin position="23"/>
        <end position="143"/>
    </location>
</feature>
<dbReference type="Proteomes" id="UP001269819">
    <property type="component" value="Unassembled WGS sequence"/>
</dbReference>
<dbReference type="PROSITE" id="PS51257">
    <property type="entry name" value="PROKAR_LIPOPROTEIN"/>
    <property type="match status" value="1"/>
</dbReference>
<name>A0ABU3VVW3_9GAMM</name>
<evidence type="ECO:0000256" key="1">
    <source>
        <dbReference type="SAM" id="MobiDB-lite"/>
    </source>
</evidence>
<feature type="region of interest" description="Disordered" evidence="1">
    <location>
        <begin position="23"/>
        <end position="67"/>
    </location>
</feature>
<accession>A0ABU3VVW3</accession>
<keyword evidence="2" id="KW-0732">Signal</keyword>
<evidence type="ECO:0000313" key="3">
    <source>
        <dbReference type="EMBL" id="MDV2078412.1"/>
    </source>
</evidence>
<keyword evidence="4" id="KW-1185">Reference proteome</keyword>
<evidence type="ECO:0000313" key="4">
    <source>
        <dbReference type="Proteomes" id="UP001269819"/>
    </source>
</evidence>
<evidence type="ECO:0000256" key="2">
    <source>
        <dbReference type="SAM" id="SignalP"/>
    </source>
</evidence>
<sequence length="143" mass="14950">MSVSPKPRLAISLLPLLLTACAITPPGQQSPPATADPRPSTAPTPPAPVVPDPKPQATQPVPEPEPRCAWSQVRGIATLLSLGSAMANPELATWEFVPGGDVLFHPAPDGSQPGDEFKALLERPLNGPCPRARLYLVAPLPGH</sequence>